<accession>A0A7W6CNG6</accession>
<comment type="caution">
    <text evidence="1">The sequence shown here is derived from an EMBL/GenBank/DDBJ whole genome shotgun (WGS) entry which is preliminary data.</text>
</comment>
<dbReference type="EMBL" id="JACIDX010000012">
    <property type="protein sequence ID" value="MBB3956181.1"/>
    <property type="molecule type" value="Genomic_DNA"/>
</dbReference>
<evidence type="ECO:0008006" key="3">
    <source>
        <dbReference type="Google" id="ProtNLM"/>
    </source>
</evidence>
<name>A0A7W6CNG6_9SPHN</name>
<dbReference type="AlphaFoldDB" id="A0A7W6CNG6"/>
<protein>
    <recommendedName>
        <fullName evidence="3">DUF937 domain-containing protein</fullName>
    </recommendedName>
</protein>
<dbReference type="Proteomes" id="UP000548867">
    <property type="component" value="Unassembled WGS sequence"/>
</dbReference>
<reference evidence="1 2" key="1">
    <citation type="submission" date="2020-08" db="EMBL/GenBank/DDBJ databases">
        <title>Genomic Encyclopedia of Type Strains, Phase IV (KMG-IV): sequencing the most valuable type-strain genomes for metagenomic binning, comparative biology and taxonomic classification.</title>
        <authorList>
            <person name="Goeker M."/>
        </authorList>
    </citation>
    <scope>NUCLEOTIDE SEQUENCE [LARGE SCALE GENOMIC DNA]</scope>
    <source>
        <strain evidence="1 2">DSM 27057</strain>
    </source>
</reference>
<evidence type="ECO:0000313" key="1">
    <source>
        <dbReference type="EMBL" id="MBB3956181.1"/>
    </source>
</evidence>
<proteinExistence type="predicted"/>
<sequence length="120" mass="11885">MSLLDSLLGQLSGNVDVAGIAAKVGIDPATAQSAISALGQAHAQEGDTVETAAAQTGIAPDTLNQVVGALGGVEGLGQVSQILQNNPQILSSINSFLDRDGDGSALNDVLGMAKGLFGKS</sequence>
<organism evidence="1 2">
    <name type="scientific">Novosphingobium sediminicola</name>
    <dbReference type="NCBI Taxonomy" id="563162"/>
    <lineage>
        <taxon>Bacteria</taxon>
        <taxon>Pseudomonadati</taxon>
        <taxon>Pseudomonadota</taxon>
        <taxon>Alphaproteobacteria</taxon>
        <taxon>Sphingomonadales</taxon>
        <taxon>Sphingomonadaceae</taxon>
        <taxon>Novosphingobium</taxon>
    </lineage>
</organism>
<gene>
    <name evidence="1" type="ORF">GGR38_003139</name>
</gene>
<evidence type="ECO:0000313" key="2">
    <source>
        <dbReference type="Proteomes" id="UP000548867"/>
    </source>
</evidence>
<keyword evidence="2" id="KW-1185">Reference proteome</keyword>